<keyword evidence="15" id="KW-0449">Lipoprotein</keyword>
<keyword evidence="14" id="KW-0119">Carbohydrate metabolism</keyword>
<dbReference type="GO" id="GO:0005886">
    <property type="term" value="C:plasma membrane"/>
    <property type="evidence" value="ECO:0007669"/>
    <property type="project" value="UniProtKB-SubCell"/>
</dbReference>
<evidence type="ECO:0000256" key="9">
    <source>
        <dbReference type="ARBA" id="ARBA00022622"/>
    </source>
</evidence>
<keyword evidence="17" id="KW-0624">Polysaccharide degradation</keyword>
<dbReference type="AlphaFoldDB" id="A0AA39V049"/>
<feature type="region of interest" description="Disordered" evidence="22">
    <location>
        <begin position="413"/>
        <end position="435"/>
    </location>
</feature>
<evidence type="ECO:0000313" key="26">
    <source>
        <dbReference type="Proteomes" id="UP001166286"/>
    </source>
</evidence>
<evidence type="ECO:0000256" key="20">
    <source>
        <dbReference type="ARBA" id="ARBA00032906"/>
    </source>
</evidence>
<dbReference type="Pfam" id="PF00332">
    <property type="entry name" value="Glyco_hydro_17"/>
    <property type="match status" value="1"/>
</dbReference>
<evidence type="ECO:0000256" key="2">
    <source>
        <dbReference type="ARBA" id="ARBA00004191"/>
    </source>
</evidence>
<keyword evidence="7" id="KW-0134">Cell wall</keyword>
<accession>A0AA39V049</accession>
<evidence type="ECO:0000256" key="3">
    <source>
        <dbReference type="ARBA" id="ARBA00004609"/>
    </source>
</evidence>
<evidence type="ECO:0000256" key="12">
    <source>
        <dbReference type="ARBA" id="ARBA00023136"/>
    </source>
</evidence>
<feature type="chain" id="PRO_5041362909" description="Probable glucan endo-1,3-beta-glucosidase eglC" evidence="23">
    <location>
        <begin position="19"/>
        <end position="623"/>
    </location>
</feature>
<evidence type="ECO:0000256" key="17">
    <source>
        <dbReference type="ARBA" id="ARBA00023326"/>
    </source>
</evidence>
<keyword evidence="16" id="KW-0961">Cell wall biogenesis/degradation</keyword>
<comment type="similarity">
    <text evidence="4 21">Belongs to the glycosyl hydrolase 17 family.</text>
</comment>
<proteinExistence type="inferred from homology"/>
<keyword evidence="9" id="KW-0336">GPI-anchor</keyword>
<evidence type="ECO:0000256" key="23">
    <source>
        <dbReference type="SAM" id="SignalP"/>
    </source>
</evidence>
<dbReference type="Gene3D" id="3.20.20.80">
    <property type="entry name" value="Glycosidases"/>
    <property type="match status" value="1"/>
</dbReference>
<evidence type="ECO:0000256" key="13">
    <source>
        <dbReference type="ARBA" id="ARBA00023180"/>
    </source>
</evidence>
<evidence type="ECO:0000256" key="22">
    <source>
        <dbReference type="SAM" id="MobiDB-lite"/>
    </source>
</evidence>
<comment type="caution">
    <text evidence="25">The sequence shown here is derived from an EMBL/GenBank/DDBJ whole genome shotgun (WGS) entry which is preliminary data.</text>
</comment>
<feature type="domain" description="Ubiquitin 3 binding protein But2 C-terminal" evidence="24">
    <location>
        <begin position="472"/>
        <end position="613"/>
    </location>
</feature>
<evidence type="ECO:0000256" key="7">
    <source>
        <dbReference type="ARBA" id="ARBA00022512"/>
    </source>
</evidence>
<comment type="catalytic activity">
    <reaction evidence="1">
        <text>Hydrolysis of (1-&gt;3)-beta-D-glucosidic linkages in (1-&gt;3)-beta-D-glucans.</text>
        <dbReference type="EC" id="3.2.1.39"/>
    </reaction>
</comment>
<dbReference type="InterPro" id="IPR017853">
    <property type="entry name" value="GH"/>
</dbReference>
<feature type="region of interest" description="Disordered" evidence="22">
    <location>
        <begin position="338"/>
        <end position="401"/>
    </location>
</feature>
<evidence type="ECO:0000313" key="25">
    <source>
        <dbReference type="EMBL" id="KAK0510703.1"/>
    </source>
</evidence>
<reference evidence="25" key="1">
    <citation type="submission" date="2023-03" db="EMBL/GenBank/DDBJ databases">
        <title>Complete genome of Cladonia borealis.</title>
        <authorList>
            <person name="Park H."/>
        </authorList>
    </citation>
    <scope>NUCLEOTIDE SEQUENCE</scope>
    <source>
        <strain evidence="25">ANT050790</strain>
    </source>
</reference>
<keyword evidence="10 23" id="KW-0732">Signal</keyword>
<dbReference type="PANTHER" id="PTHR39613">
    <property type="entry name" value="ANCHORED CELL WALL PROTEIN, PUTATIVE (AFU_ORTHOLOGUE AFUA_4G08960)-RELATED"/>
    <property type="match status" value="1"/>
</dbReference>
<feature type="compositionally biased region" description="Gly residues" evidence="22">
    <location>
        <begin position="341"/>
        <end position="352"/>
    </location>
</feature>
<organism evidence="25 26">
    <name type="scientific">Cladonia borealis</name>
    <dbReference type="NCBI Taxonomy" id="184061"/>
    <lineage>
        <taxon>Eukaryota</taxon>
        <taxon>Fungi</taxon>
        <taxon>Dikarya</taxon>
        <taxon>Ascomycota</taxon>
        <taxon>Pezizomycotina</taxon>
        <taxon>Lecanoromycetes</taxon>
        <taxon>OSLEUM clade</taxon>
        <taxon>Lecanoromycetidae</taxon>
        <taxon>Lecanorales</taxon>
        <taxon>Lecanorineae</taxon>
        <taxon>Cladoniaceae</taxon>
        <taxon>Cladonia</taxon>
    </lineage>
</organism>
<feature type="signal peptide" evidence="23">
    <location>
        <begin position="1"/>
        <end position="18"/>
    </location>
</feature>
<sequence length="623" mass="63075">MLTSTLVALAASLSTVTAQVYKGFNYGSTNTDNSAITESQYQSDFTTAQNVVGASGFTSARLYTCIQAGTTDTYSEAFQAAINTKTSLLIGLWASGGQAGLTNEINALTAALSNFGSSLADLIVAISVGSEDLYRISPTGIENNSGVGAGPDVITDFIGQVKTAIAGTAASGKSVGHVDTWTAWVNGSNDAVISASDFIGMDAYPYFQNTMTNSIQDGYSLFFDAYDATVAAAAGKPVWVTETGWPVSGSTENDAVPSLANAQTYWDQVGCGRLFGQINTWWYTLQDAFPTTPNPSFGIVGTTLSDTPLYDLSCSGVTTSSDPIPSASVSAAIQAATAGSAQGGNVGTGQKIGSGSEAQGEEGSSAAAPAETSPASQEQSSPQQTQAPAPASEETVTSTNVETITSCSGGCHAPSAPAGSAPAGSAPAGSAPAAPAPVVTGPTTLITHTSVLPSASAVSASSCPASLSGTYEYPHLIVPVDKSQPDQQGGTSYNGTISSSISSIFNFDIPPTDAGKTCTLVFLLPEQSQLTTSAFSLSGSGGFDVAQLSSPATEQTTYNTVPSVANDLGGPSSVTPGNEYVIASGACAAGETISYEVTATGSLDLNYFQDYNPSPIGFYVTVC</sequence>
<evidence type="ECO:0000256" key="14">
    <source>
        <dbReference type="ARBA" id="ARBA00023277"/>
    </source>
</evidence>
<evidence type="ECO:0000256" key="21">
    <source>
        <dbReference type="RuleBase" id="RU004335"/>
    </source>
</evidence>
<keyword evidence="8" id="KW-0964">Secreted</keyword>
<evidence type="ECO:0000256" key="4">
    <source>
        <dbReference type="ARBA" id="ARBA00008773"/>
    </source>
</evidence>
<dbReference type="GO" id="GO:0000272">
    <property type="term" value="P:polysaccharide catabolic process"/>
    <property type="evidence" value="ECO:0007669"/>
    <property type="project" value="UniProtKB-KW"/>
</dbReference>
<evidence type="ECO:0000256" key="5">
    <source>
        <dbReference type="ARBA" id="ARBA00012780"/>
    </source>
</evidence>
<evidence type="ECO:0000256" key="19">
    <source>
        <dbReference type="ARBA" id="ARBA00032134"/>
    </source>
</evidence>
<evidence type="ECO:0000256" key="15">
    <source>
        <dbReference type="ARBA" id="ARBA00023288"/>
    </source>
</evidence>
<dbReference type="PANTHER" id="PTHR39613:SF1">
    <property type="entry name" value="ANCHORED CELL WALL PROTEIN, PUTATIVE (AFU_ORTHOLOGUE AFUA_4G08960)-RELATED"/>
    <property type="match status" value="1"/>
</dbReference>
<gene>
    <name evidence="25" type="ORF">JMJ35_007135</name>
</gene>
<feature type="compositionally biased region" description="Low complexity" evidence="22">
    <location>
        <begin position="353"/>
        <end position="401"/>
    </location>
</feature>
<evidence type="ECO:0000256" key="11">
    <source>
        <dbReference type="ARBA" id="ARBA00022801"/>
    </source>
</evidence>
<comment type="subcellular location">
    <subcellularLocation>
        <location evidence="3">Cell membrane</location>
        <topology evidence="3">Lipid-anchor</topology>
        <topology evidence="3">GPI-anchor</topology>
    </subcellularLocation>
    <subcellularLocation>
        <location evidence="2">Secreted</location>
        <location evidence="2">Cell wall</location>
    </subcellularLocation>
</comment>
<dbReference type="InterPro" id="IPR018620">
    <property type="entry name" value="Ubiquitin3-bd_protein_But2_C"/>
</dbReference>
<evidence type="ECO:0000256" key="10">
    <source>
        <dbReference type="ARBA" id="ARBA00022729"/>
    </source>
</evidence>
<keyword evidence="11" id="KW-0378">Hydrolase</keyword>
<evidence type="ECO:0000259" key="24">
    <source>
        <dbReference type="Pfam" id="PF09792"/>
    </source>
</evidence>
<dbReference type="GO" id="GO:0098552">
    <property type="term" value="C:side of membrane"/>
    <property type="evidence" value="ECO:0007669"/>
    <property type="project" value="UniProtKB-KW"/>
</dbReference>
<dbReference type="GO" id="GO:0042973">
    <property type="term" value="F:glucan endo-1,3-beta-D-glucosidase activity"/>
    <property type="evidence" value="ECO:0007669"/>
    <property type="project" value="UniProtKB-EC"/>
</dbReference>
<name>A0AA39V049_9LECA</name>
<dbReference type="SUPFAM" id="SSF51445">
    <property type="entry name" value="(Trans)glycosidases"/>
    <property type="match status" value="1"/>
</dbReference>
<keyword evidence="13" id="KW-0325">Glycoprotein</keyword>
<protein>
    <recommendedName>
        <fullName evidence="6">Probable glucan endo-1,3-beta-glucosidase eglC</fullName>
        <ecNumber evidence="5">3.2.1.39</ecNumber>
    </recommendedName>
    <alternativeName>
        <fullName evidence="19">Endo-1,3-beta-glucanase eglC</fullName>
    </alternativeName>
    <alternativeName>
        <fullName evidence="20">Laminarinase eglC</fullName>
    </alternativeName>
</protein>
<keyword evidence="26" id="KW-1185">Reference proteome</keyword>
<dbReference type="InterPro" id="IPR000490">
    <property type="entry name" value="Glyco_hydro_17"/>
</dbReference>
<dbReference type="EMBL" id="JAFEKC020000015">
    <property type="protein sequence ID" value="KAK0510703.1"/>
    <property type="molecule type" value="Genomic_DNA"/>
</dbReference>
<keyword evidence="12" id="KW-0472">Membrane</keyword>
<evidence type="ECO:0000256" key="16">
    <source>
        <dbReference type="ARBA" id="ARBA00023316"/>
    </source>
</evidence>
<evidence type="ECO:0000256" key="1">
    <source>
        <dbReference type="ARBA" id="ARBA00000382"/>
    </source>
</evidence>
<dbReference type="Pfam" id="PF09792">
    <property type="entry name" value="But2"/>
    <property type="match status" value="1"/>
</dbReference>
<evidence type="ECO:0000256" key="8">
    <source>
        <dbReference type="ARBA" id="ARBA00022525"/>
    </source>
</evidence>
<evidence type="ECO:0000256" key="18">
    <source>
        <dbReference type="ARBA" id="ARBA00025152"/>
    </source>
</evidence>
<dbReference type="EC" id="3.2.1.39" evidence="5"/>
<dbReference type="Proteomes" id="UP001166286">
    <property type="component" value="Unassembled WGS sequence"/>
</dbReference>
<dbReference type="FunFam" id="3.20.20.80:FF:000233">
    <property type="entry name" value="Probable glucan endo-1,3-beta-glucosidase eglC"/>
    <property type="match status" value="1"/>
</dbReference>
<evidence type="ECO:0000256" key="6">
    <source>
        <dbReference type="ARBA" id="ARBA00019762"/>
    </source>
</evidence>
<comment type="function">
    <text evidence="18">Glucanases play a role in cell expansion during growth, in cell-cell fusion during mating, and in spore release during sporulation. This enzyme may be involved in beta-glucan degradation and also function biosynthetically as a transglycosylase.</text>
</comment>
<dbReference type="GO" id="GO:0071555">
    <property type="term" value="P:cell wall organization"/>
    <property type="evidence" value="ECO:0007669"/>
    <property type="project" value="UniProtKB-KW"/>
</dbReference>